<dbReference type="RefSeq" id="WP_147869036.1">
    <property type="nucleotide sequence ID" value="NZ_CP036264.1"/>
</dbReference>
<keyword evidence="2" id="KW-0732">Signal</keyword>
<feature type="chain" id="PRO_5022902573" evidence="2">
    <location>
        <begin position="26"/>
        <end position="418"/>
    </location>
</feature>
<evidence type="ECO:0000313" key="3">
    <source>
        <dbReference type="EMBL" id="QEF99673.1"/>
    </source>
</evidence>
<dbReference type="SUPFAM" id="SSF111369">
    <property type="entry name" value="HlyD-like secretion proteins"/>
    <property type="match status" value="1"/>
</dbReference>
<dbReference type="PANTHER" id="PTHR30469">
    <property type="entry name" value="MULTIDRUG RESISTANCE PROTEIN MDTA"/>
    <property type="match status" value="1"/>
</dbReference>
<keyword evidence="1" id="KW-0175">Coiled coil</keyword>
<dbReference type="GO" id="GO:1990281">
    <property type="term" value="C:efflux pump complex"/>
    <property type="evidence" value="ECO:0007669"/>
    <property type="project" value="TreeGrafter"/>
</dbReference>
<dbReference type="AlphaFoldDB" id="A0A5B9MFQ8"/>
<dbReference type="Gene3D" id="2.40.420.20">
    <property type="match status" value="1"/>
</dbReference>
<dbReference type="KEGG" id="smam:Mal15_37390"/>
<gene>
    <name evidence="3" type="ORF">Mal15_37390</name>
</gene>
<feature type="coiled-coil region" evidence="1">
    <location>
        <begin position="129"/>
        <end position="194"/>
    </location>
</feature>
<evidence type="ECO:0000256" key="2">
    <source>
        <dbReference type="SAM" id="SignalP"/>
    </source>
</evidence>
<organism evidence="3 4">
    <name type="scientific">Stieleria maiorica</name>
    <dbReference type="NCBI Taxonomy" id="2795974"/>
    <lineage>
        <taxon>Bacteria</taxon>
        <taxon>Pseudomonadati</taxon>
        <taxon>Planctomycetota</taxon>
        <taxon>Planctomycetia</taxon>
        <taxon>Pirellulales</taxon>
        <taxon>Pirellulaceae</taxon>
        <taxon>Stieleria</taxon>
    </lineage>
</organism>
<evidence type="ECO:0000256" key="1">
    <source>
        <dbReference type="SAM" id="Coils"/>
    </source>
</evidence>
<dbReference type="Proteomes" id="UP000321353">
    <property type="component" value="Chromosome"/>
</dbReference>
<sequence precursor="true">MLVPLSLRMLLIGVVCMSVGCLKNASNSHTEPELVTVTAVVVGHQPSFTRTINYYGRIEPARRTELSFEFAGLLNEVSVDEGHGVSAGDVVARLDTKLLEAEKSELVAQRRSEAAVLERLKRGERDEVIAAARAEVNRLEVELERFASEKARAEKAHAGRSISQAEFDAALFSYQAAAHSLEQARKQLEELSAGTRIEDIQAQEGRLAATDARIELMEIRLAKSTLTAPYDGVCVGRIVDEGAALAPGQPVLRINESHRLEARFAVARRNIKSIDDTESLQINGQEYSISGARRVMQVDEATRTVDVIFPIQVGAEDGILPGQVCTLSIQRHVDSECIELPFSALISSARGLWSCYVLQQHASEPDVYSVKKYDVQIIYTDGRHVIVAATLPERSLVVNEGGHKVTPSMLVRVVGVDP</sequence>
<proteinExistence type="predicted"/>
<evidence type="ECO:0000313" key="4">
    <source>
        <dbReference type="Proteomes" id="UP000321353"/>
    </source>
</evidence>
<accession>A0A5B9MFQ8</accession>
<dbReference type="GO" id="GO:0015562">
    <property type="term" value="F:efflux transmembrane transporter activity"/>
    <property type="evidence" value="ECO:0007669"/>
    <property type="project" value="TreeGrafter"/>
</dbReference>
<reference evidence="3 4" key="1">
    <citation type="submission" date="2019-02" db="EMBL/GenBank/DDBJ databases">
        <title>Planctomycetal bacteria perform biofilm scaping via a novel small molecule.</title>
        <authorList>
            <person name="Jeske O."/>
            <person name="Boedeker C."/>
            <person name="Wiegand S."/>
            <person name="Breitling P."/>
            <person name="Kallscheuer N."/>
            <person name="Jogler M."/>
            <person name="Rohde M."/>
            <person name="Petersen J."/>
            <person name="Medema M.H."/>
            <person name="Surup F."/>
            <person name="Jogler C."/>
        </authorList>
    </citation>
    <scope>NUCLEOTIDE SEQUENCE [LARGE SCALE GENOMIC DNA]</scope>
    <source>
        <strain evidence="3 4">Mal15</strain>
    </source>
</reference>
<keyword evidence="4" id="KW-1185">Reference proteome</keyword>
<protein>
    <submittedName>
        <fullName evidence="3">Putative efflux pump membrane fusion protein</fullName>
    </submittedName>
</protein>
<dbReference type="Gene3D" id="2.40.50.100">
    <property type="match status" value="2"/>
</dbReference>
<name>A0A5B9MFQ8_9BACT</name>
<feature type="signal peptide" evidence="2">
    <location>
        <begin position="1"/>
        <end position="25"/>
    </location>
</feature>
<dbReference type="EMBL" id="CP036264">
    <property type="protein sequence ID" value="QEF99673.1"/>
    <property type="molecule type" value="Genomic_DNA"/>
</dbReference>